<dbReference type="Proteomes" id="UP000092584">
    <property type="component" value="Unassembled WGS sequence"/>
</dbReference>
<dbReference type="KEGG" id="pob:LPB03_03950"/>
<keyword evidence="1" id="KW-0732">Signal</keyword>
<dbReference type="RefSeq" id="WP_065319172.1">
    <property type="nucleotide sequence ID" value="NZ_CP017477.1"/>
</dbReference>
<comment type="caution">
    <text evidence="2">The sequence shown here is derived from an EMBL/GenBank/DDBJ whole genome shotgun (WGS) entry which is preliminary data.</text>
</comment>
<sequence length="417" mass="48869">MKKTIFILIVGFYLQSFAQTTFKKGYFINLEGEKKEVYIKAFGAEKPSKIYYQENLNSNKVLEKSTNEILEINVYDIIKFIKKEVSIEFLEKGMKAKTKNNSEIFKTENKNLVLKVLIETEDFSLLSYLDEETNNRYFFIESKNQVNLLEYKVIKENTKSKKIKNFRKFIFQNYKIENSKLNVGKLNYDSNDFKKYFRQYINSLNKNLQQYSSFERDFKDAYNITPTIGYSFLNQDNINETPSFSSTFKTNHINIGLDIEYLLNNLEKKSAFVFSINYLLNSKKEEDYSFGQGNPKNSTIVNELSLITLDLKYRYYITLKQNNTFFLNAGIGGHFSSGKTTYTFNPTNAFIADLKYNNVNPIHFSLGAGYNFKKYYLQASYIPKFKGDFDSLTSEATNGKWNYERNLYNISLGYSIF</sequence>
<feature type="signal peptide" evidence="1">
    <location>
        <begin position="1"/>
        <end position="18"/>
    </location>
</feature>
<dbReference type="OrthoDB" id="921445at2"/>
<evidence type="ECO:0000313" key="3">
    <source>
        <dbReference type="Proteomes" id="UP000092584"/>
    </source>
</evidence>
<dbReference type="EMBL" id="LSFM01000022">
    <property type="protein sequence ID" value="OBY64424.1"/>
    <property type="molecule type" value="Genomic_DNA"/>
</dbReference>
<name>A0A1B8TXY7_9FLAO</name>
<proteinExistence type="predicted"/>
<protein>
    <recommendedName>
        <fullName evidence="4">Outer membrane protein beta-barrel domain-containing protein</fullName>
    </recommendedName>
</protein>
<evidence type="ECO:0008006" key="4">
    <source>
        <dbReference type="Google" id="ProtNLM"/>
    </source>
</evidence>
<dbReference type="STRING" id="1774273.LPB03_03950"/>
<organism evidence="2 3">
    <name type="scientific">Polaribacter vadi</name>
    <dbReference type="NCBI Taxonomy" id="1774273"/>
    <lineage>
        <taxon>Bacteria</taxon>
        <taxon>Pseudomonadati</taxon>
        <taxon>Bacteroidota</taxon>
        <taxon>Flavobacteriia</taxon>
        <taxon>Flavobacteriales</taxon>
        <taxon>Flavobacteriaceae</taxon>
    </lineage>
</organism>
<accession>A0A1B8TXY7</accession>
<gene>
    <name evidence="2" type="ORF">LPB3_08545</name>
</gene>
<evidence type="ECO:0000313" key="2">
    <source>
        <dbReference type="EMBL" id="OBY64424.1"/>
    </source>
</evidence>
<keyword evidence="3" id="KW-1185">Reference proteome</keyword>
<reference evidence="3" key="1">
    <citation type="submission" date="2016-02" db="EMBL/GenBank/DDBJ databases">
        <authorList>
            <person name="Shin S.-K."/>
            <person name="Yi H."/>
            <person name="Kim E."/>
        </authorList>
    </citation>
    <scope>NUCLEOTIDE SEQUENCE [LARGE SCALE GENOMIC DNA]</scope>
    <source>
        <strain evidence="3">LPB0003</strain>
    </source>
</reference>
<feature type="chain" id="PRO_5008615738" description="Outer membrane protein beta-barrel domain-containing protein" evidence="1">
    <location>
        <begin position="19"/>
        <end position="417"/>
    </location>
</feature>
<evidence type="ECO:0000256" key="1">
    <source>
        <dbReference type="SAM" id="SignalP"/>
    </source>
</evidence>
<dbReference type="AlphaFoldDB" id="A0A1B8TXY7"/>